<keyword evidence="2" id="KW-0808">Transferase</keyword>
<feature type="region of interest" description="Disordered" evidence="5">
    <location>
        <begin position="519"/>
        <end position="547"/>
    </location>
</feature>
<name>A0A8E2JLW0_9PEZI</name>
<feature type="compositionally biased region" description="Low complexity" evidence="5">
    <location>
        <begin position="28"/>
        <end position="52"/>
    </location>
</feature>
<feature type="region of interest" description="Disordered" evidence="5">
    <location>
        <begin position="440"/>
        <end position="505"/>
    </location>
</feature>
<dbReference type="SUPFAM" id="SSF52467">
    <property type="entry name" value="DHS-like NAD/FAD-binding domain"/>
    <property type="match status" value="1"/>
</dbReference>
<feature type="region of interest" description="Disordered" evidence="5">
    <location>
        <begin position="559"/>
        <end position="626"/>
    </location>
</feature>
<dbReference type="Pfam" id="PF02146">
    <property type="entry name" value="SIR2"/>
    <property type="match status" value="1"/>
</dbReference>
<dbReference type="PANTHER" id="PTHR47651:SF17">
    <property type="entry name" value="DEACETYLASE SIRTUIN-TYPE DOMAIN-CONTAINING PROTEIN"/>
    <property type="match status" value="1"/>
</dbReference>
<feature type="compositionally biased region" description="Polar residues" evidence="5">
    <location>
        <begin position="529"/>
        <end position="539"/>
    </location>
</feature>
<feature type="compositionally biased region" description="Polar residues" evidence="5">
    <location>
        <begin position="594"/>
        <end position="603"/>
    </location>
</feature>
<dbReference type="PANTHER" id="PTHR47651">
    <property type="entry name" value="NAD-DEPENDENT HISTONE DEACETYLASE HST4"/>
    <property type="match status" value="1"/>
</dbReference>
<evidence type="ECO:0000256" key="1">
    <source>
        <dbReference type="ARBA" id="ARBA00006924"/>
    </source>
</evidence>
<dbReference type="InterPro" id="IPR029035">
    <property type="entry name" value="DHS-like_NAD/FAD-binding_dom"/>
</dbReference>
<evidence type="ECO:0000259" key="6">
    <source>
        <dbReference type="PROSITE" id="PS50305"/>
    </source>
</evidence>
<dbReference type="GO" id="GO:0070403">
    <property type="term" value="F:NAD+ binding"/>
    <property type="evidence" value="ECO:0007669"/>
    <property type="project" value="InterPro"/>
</dbReference>
<dbReference type="InterPro" id="IPR026590">
    <property type="entry name" value="Ssirtuin_cat_dom"/>
</dbReference>
<dbReference type="EMBL" id="KV751113">
    <property type="protein sequence ID" value="OCL01534.1"/>
    <property type="molecule type" value="Genomic_DNA"/>
</dbReference>
<dbReference type="AlphaFoldDB" id="A0A8E2JLW0"/>
<keyword evidence="8" id="KW-1185">Reference proteome</keyword>
<dbReference type="Proteomes" id="UP000250140">
    <property type="component" value="Unassembled WGS sequence"/>
</dbReference>
<feature type="binding site" evidence="4">
    <location>
        <position position="268"/>
    </location>
    <ligand>
        <name>Zn(2+)</name>
        <dbReference type="ChEBI" id="CHEBI:29105"/>
    </ligand>
</feature>
<dbReference type="OrthoDB" id="2919105at2759"/>
<evidence type="ECO:0000256" key="2">
    <source>
        <dbReference type="ARBA" id="ARBA00022679"/>
    </source>
</evidence>
<feature type="binding site" evidence="4">
    <location>
        <position position="249"/>
    </location>
    <ligand>
        <name>Zn(2+)</name>
        <dbReference type="ChEBI" id="CHEBI:29105"/>
    </ligand>
</feature>
<gene>
    <name evidence="7" type="ORF">AOQ84DRAFT_328819</name>
</gene>
<feature type="binding site" evidence="4">
    <location>
        <position position="246"/>
    </location>
    <ligand>
        <name>Zn(2+)</name>
        <dbReference type="ChEBI" id="CHEBI:29105"/>
    </ligand>
</feature>
<keyword evidence="3" id="KW-0520">NAD</keyword>
<dbReference type="Gene3D" id="3.30.1600.10">
    <property type="entry name" value="SIR2/SIRT2 'Small Domain"/>
    <property type="match status" value="1"/>
</dbReference>
<organism evidence="7 8">
    <name type="scientific">Glonium stellatum</name>
    <dbReference type="NCBI Taxonomy" id="574774"/>
    <lineage>
        <taxon>Eukaryota</taxon>
        <taxon>Fungi</taxon>
        <taxon>Dikarya</taxon>
        <taxon>Ascomycota</taxon>
        <taxon>Pezizomycotina</taxon>
        <taxon>Dothideomycetes</taxon>
        <taxon>Pleosporomycetidae</taxon>
        <taxon>Gloniales</taxon>
        <taxon>Gloniaceae</taxon>
        <taxon>Glonium</taxon>
    </lineage>
</organism>
<evidence type="ECO:0000256" key="4">
    <source>
        <dbReference type="PROSITE-ProRule" id="PRU00236"/>
    </source>
</evidence>
<accession>A0A8E2JLW0</accession>
<feature type="region of interest" description="Disordered" evidence="5">
    <location>
        <begin position="1"/>
        <end position="85"/>
    </location>
</feature>
<evidence type="ECO:0000313" key="8">
    <source>
        <dbReference type="Proteomes" id="UP000250140"/>
    </source>
</evidence>
<dbReference type="InterPro" id="IPR003000">
    <property type="entry name" value="Sirtuin"/>
</dbReference>
<keyword evidence="4" id="KW-0479">Metal-binding</keyword>
<sequence>MSYEFLSDGGSSPLSSPASLSPSPPPDFLSFARTYPSPSSSQRSSAKASPAPDAMACTPASGDDDGPPPAKRRKLAEPKPRTTEHLDLRLGEVDASQKPQLDRLLKVLHKKRKIVVIAGAGISVSAGIPDFRSSTGLFKELRSQHNLKSSGKDLFDASVYQDDSSTSSFHDMVRSLSAKTKSAQPTAFHHLLATLAHEGRLLRLYSQNVDGIDTALEPLKTQVPLPKKAPWPKTIQLHGGLDKMVCSKCHKLSEFKAELFDGPIPPSCTECEENDGVRAVAGKRSHGIGRLRPRMVLYNEHNPDDEAIGSVTRLDLRTRPDAVIVAGTTLKVPGVRRITREMCGVVRDRRDGVTIWINNDPEPIGKDLENCWDLVVRGPCDEVARYAAMRKWDDKSEYKEVTEEELRRVREESRKVEVVVISPTKSKAFEQVQGQLVTPVASPRMVPRESIEFPPNQDPSTPTKKRKSMPTSKVAVAVDPTKPVKAAPKKRTGQPKKAPAVKSTANKITNTFTVSKAITKQSGKAKANPGQNTSTNSKPKPQPRCRKVEVPYIAIPMAPISPQAARNNASPPYAPPTAIRFPNLVKPEMAEPKSPTSDQISSASERRDGTISPKGTLPSDLARFVD</sequence>
<reference evidence="7 8" key="1">
    <citation type="journal article" date="2016" name="Nat. Commun.">
        <title>Ectomycorrhizal ecology is imprinted in the genome of the dominant symbiotic fungus Cenococcum geophilum.</title>
        <authorList>
            <consortium name="DOE Joint Genome Institute"/>
            <person name="Peter M."/>
            <person name="Kohler A."/>
            <person name="Ohm R.A."/>
            <person name="Kuo A."/>
            <person name="Krutzmann J."/>
            <person name="Morin E."/>
            <person name="Arend M."/>
            <person name="Barry K.W."/>
            <person name="Binder M."/>
            <person name="Choi C."/>
            <person name="Clum A."/>
            <person name="Copeland A."/>
            <person name="Grisel N."/>
            <person name="Haridas S."/>
            <person name="Kipfer T."/>
            <person name="LaButti K."/>
            <person name="Lindquist E."/>
            <person name="Lipzen A."/>
            <person name="Maire R."/>
            <person name="Meier B."/>
            <person name="Mihaltcheva S."/>
            <person name="Molinier V."/>
            <person name="Murat C."/>
            <person name="Poggeler S."/>
            <person name="Quandt C.A."/>
            <person name="Sperisen C."/>
            <person name="Tritt A."/>
            <person name="Tisserant E."/>
            <person name="Crous P.W."/>
            <person name="Henrissat B."/>
            <person name="Nehls U."/>
            <person name="Egli S."/>
            <person name="Spatafora J.W."/>
            <person name="Grigoriev I.V."/>
            <person name="Martin F.M."/>
        </authorList>
    </citation>
    <scope>NUCLEOTIDE SEQUENCE [LARGE SCALE GENOMIC DNA]</scope>
    <source>
        <strain evidence="7 8">CBS 207.34</strain>
    </source>
</reference>
<evidence type="ECO:0000313" key="7">
    <source>
        <dbReference type="EMBL" id="OCL01534.1"/>
    </source>
</evidence>
<protein>
    <submittedName>
        <fullName evidence="7">DHS-like NAD/FAD-binding domain-containing protein</fullName>
    </submittedName>
</protein>
<dbReference type="InterPro" id="IPR026591">
    <property type="entry name" value="Sirtuin_cat_small_dom_sf"/>
</dbReference>
<feature type="active site" description="Proton acceptor" evidence="4">
    <location>
        <position position="238"/>
    </location>
</feature>
<dbReference type="Gene3D" id="3.40.50.1220">
    <property type="entry name" value="TPP-binding domain"/>
    <property type="match status" value="1"/>
</dbReference>
<dbReference type="GO" id="GO:0016740">
    <property type="term" value="F:transferase activity"/>
    <property type="evidence" value="ECO:0007669"/>
    <property type="project" value="UniProtKB-KW"/>
</dbReference>
<feature type="domain" description="Deacetylase sirtuin-type" evidence="6">
    <location>
        <begin position="94"/>
        <end position="412"/>
    </location>
</feature>
<keyword evidence="4" id="KW-0862">Zinc</keyword>
<dbReference type="PROSITE" id="PS50305">
    <property type="entry name" value="SIRTUIN"/>
    <property type="match status" value="1"/>
</dbReference>
<feature type="compositionally biased region" description="Low complexity" evidence="5">
    <location>
        <begin position="1"/>
        <end position="21"/>
    </location>
</feature>
<dbReference type="GO" id="GO:0046872">
    <property type="term" value="F:metal ion binding"/>
    <property type="evidence" value="ECO:0007669"/>
    <property type="project" value="UniProtKB-KW"/>
</dbReference>
<evidence type="ECO:0000256" key="3">
    <source>
        <dbReference type="ARBA" id="ARBA00023027"/>
    </source>
</evidence>
<comment type="similarity">
    <text evidence="1">Belongs to the sirtuin family. Class I subfamily.</text>
</comment>
<evidence type="ECO:0000256" key="5">
    <source>
        <dbReference type="SAM" id="MobiDB-lite"/>
    </source>
</evidence>
<proteinExistence type="inferred from homology"/>
<feature type="compositionally biased region" description="Basic and acidic residues" evidence="5">
    <location>
        <begin position="75"/>
        <end position="85"/>
    </location>
</feature>
<feature type="binding site" evidence="4">
    <location>
        <position position="271"/>
    </location>
    <ligand>
        <name>Zn(2+)</name>
        <dbReference type="ChEBI" id="CHEBI:29105"/>
    </ligand>
</feature>